<evidence type="ECO:0000256" key="4">
    <source>
        <dbReference type="ARBA" id="ARBA00022723"/>
    </source>
</evidence>
<dbReference type="SUPFAM" id="SSF48264">
    <property type="entry name" value="Cytochrome P450"/>
    <property type="match status" value="1"/>
</dbReference>
<dbReference type="GO" id="GO:0016705">
    <property type="term" value="F:oxidoreductase activity, acting on paired donors, with incorporation or reduction of molecular oxygen"/>
    <property type="evidence" value="ECO:0007669"/>
    <property type="project" value="InterPro"/>
</dbReference>
<dbReference type="EMBL" id="ML213534">
    <property type="protein sequence ID" value="TFK45973.1"/>
    <property type="molecule type" value="Genomic_DNA"/>
</dbReference>
<evidence type="ECO:0000256" key="6">
    <source>
        <dbReference type="ARBA" id="ARBA00023004"/>
    </source>
</evidence>
<accession>A0A5C3MMK8</accession>
<dbReference type="GO" id="GO:0020037">
    <property type="term" value="F:heme binding"/>
    <property type="evidence" value="ECO:0007669"/>
    <property type="project" value="InterPro"/>
</dbReference>
<keyword evidence="7" id="KW-0503">Monooxygenase</keyword>
<dbReference type="InterPro" id="IPR050121">
    <property type="entry name" value="Cytochrome_P450_monoxygenase"/>
</dbReference>
<evidence type="ECO:0000256" key="3">
    <source>
        <dbReference type="ARBA" id="ARBA00010617"/>
    </source>
</evidence>
<evidence type="ECO:0000313" key="9">
    <source>
        <dbReference type="EMBL" id="TFK45973.1"/>
    </source>
</evidence>
<dbReference type="PANTHER" id="PTHR24305:SF187">
    <property type="entry name" value="P450, PUTATIVE (EUROFUNG)-RELATED"/>
    <property type="match status" value="1"/>
</dbReference>
<dbReference type="GO" id="GO:0005506">
    <property type="term" value="F:iron ion binding"/>
    <property type="evidence" value="ECO:0007669"/>
    <property type="project" value="InterPro"/>
</dbReference>
<dbReference type="InterPro" id="IPR001128">
    <property type="entry name" value="Cyt_P450"/>
</dbReference>
<dbReference type="PRINTS" id="PR00385">
    <property type="entry name" value="P450"/>
</dbReference>
<evidence type="ECO:0000256" key="8">
    <source>
        <dbReference type="PIRSR" id="PIRSR602401-1"/>
    </source>
</evidence>
<evidence type="ECO:0000256" key="1">
    <source>
        <dbReference type="ARBA" id="ARBA00001971"/>
    </source>
</evidence>
<dbReference type="Gene3D" id="1.10.630.10">
    <property type="entry name" value="Cytochrome P450"/>
    <property type="match status" value="1"/>
</dbReference>
<comment type="similarity">
    <text evidence="3">Belongs to the cytochrome P450 family.</text>
</comment>
<dbReference type="STRING" id="5364.A0A5C3MMK8"/>
<keyword evidence="5" id="KW-0560">Oxidoreductase</keyword>
<keyword evidence="10" id="KW-1185">Reference proteome</keyword>
<dbReference type="Pfam" id="PF00067">
    <property type="entry name" value="p450"/>
    <property type="match status" value="1"/>
</dbReference>
<dbReference type="PRINTS" id="PR00463">
    <property type="entry name" value="EP450I"/>
</dbReference>
<dbReference type="AlphaFoldDB" id="A0A5C3MMK8"/>
<dbReference type="InterPro" id="IPR002401">
    <property type="entry name" value="Cyt_P450_E_grp-I"/>
</dbReference>
<evidence type="ECO:0000256" key="2">
    <source>
        <dbReference type="ARBA" id="ARBA00005179"/>
    </source>
</evidence>
<protein>
    <submittedName>
        <fullName evidence="9">Cytochrome P450</fullName>
    </submittedName>
</protein>
<comment type="pathway">
    <text evidence="2">Secondary metabolite biosynthesis.</text>
</comment>
<keyword evidence="8" id="KW-0349">Heme</keyword>
<evidence type="ECO:0000256" key="5">
    <source>
        <dbReference type="ARBA" id="ARBA00023002"/>
    </source>
</evidence>
<dbReference type="OrthoDB" id="6692864at2759"/>
<reference evidence="9 10" key="1">
    <citation type="journal article" date="2019" name="Nat. Ecol. Evol.">
        <title>Megaphylogeny resolves global patterns of mushroom evolution.</title>
        <authorList>
            <person name="Varga T."/>
            <person name="Krizsan K."/>
            <person name="Foldi C."/>
            <person name="Dima B."/>
            <person name="Sanchez-Garcia M."/>
            <person name="Sanchez-Ramirez S."/>
            <person name="Szollosi G.J."/>
            <person name="Szarkandi J.G."/>
            <person name="Papp V."/>
            <person name="Albert L."/>
            <person name="Andreopoulos W."/>
            <person name="Angelini C."/>
            <person name="Antonin V."/>
            <person name="Barry K.W."/>
            <person name="Bougher N.L."/>
            <person name="Buchanan P."/>
            <person name="Buyck B."/>
            <person name="Bense V."/>
            <person name="Catcheside P."/>
            <person name="Chovatia M."/>
            <person name="Cooper J."/>
            <person name="Damon W."/>
            <person name="Desjardin D."/>
            <person name="Finy P."/>
            <person name="Geml J."/>
            <person name="Haridas S."/>
            <person name="Hughes K."/>
            <person name="Justo A."/>
            <person name="Karasinski D."/>
            <person name="Kautmanova I."/>
            <person name="Kiss B."/>
            <person name="Kocsube S."/>
            <person name="Kotiranta H."/>
            <person name="LaButti K.M."/>
            <person name="Lechner B.E."/>
            <person name="Liimatainen K."/>
            <person name="Lipzen A."/>
            <person name="Lukacs Z."/>
            <person name="Mihaltcheva S."/>
            <person name="Morgado L.N."/>
            <person name="Niskanen T."/>
            <person name="Noordeloos M.E."/>
            <person name="Ohm R.A."/>
            <person name="Ortiz-Santana B."/>
            <person name="Ovrebo C."/>
            <person name="Racz N."/>
            <person name="Riley R."/>
            <person name="Savchenko A."/>
            <person name="Shiryaev A."/>
            <person name="Soop K."/>
            <person name="Spirin V."/>
            <person name="Szebenyi C."/>
            <person name="Tomsovsky M."/>
            <person name="Tulloss R.E."/>
            <person name="Uehling J."/>
            <person name="Grigoriev I.V."/>
            <person name="Vagvolgyi C."/>
            <person name="Papp T."/>
            <person name="Martin F.M."/>
            <person name="Miettinen O."/>
            <person name="Hibbett D.S."/>
            <person name="Nagy L.G."/>
        </authorList>
    </citation>
    <scope>NUCLEOTIDE SEQUENCE [LARGE SCALE GENOMIC DNA]</scope>
    <source>
        <strain evidence="9 10">OMC1185</strain>
    </source>
</reference>
<keyword evidence="6 8" id="KW-0408">Iron</keyword>
<dbReference type="Proteomes" id="UP000305948">
    <property type="component" value="Unassembled WGS sequence"/>
</dbReference>
<evidence type="ECO:0000313" key="10">
    <source>
        <dbReference type="Proteomes" id="UP000305948"/>
    </source>
</evidence>
<dbReference type="GO" id="GO:0004497">
    <property type="term" value="F:monooxygenase activity"/>
    <property type="evidence" value="ECO:0007669"/>
    <property type="project" value="UniProtKB-KW"/>
</dbReference>
<comment type="cofactor">
    <cofactor evidence="1 8">
        <name>heme</name>
        <dbReference type="ChEBI" id="CHEBI:30413"/>
    </cofactor>
</comment>
<dbReference type="PANTHER" id="PTHR24305">
    <property type="entry name" value="CYTOCHROME P450"/>
    <property type="match status" value="1"/>
</dbReference>
<gene>
    <name evidence="9" type="ORF">OE88DRAFT_1739777</name>
</gene>
<keyword evidence="4 8" id="KW-0479">Metal-binding</keyword>
<organism evidence="9 10">
    <name type="scientific">Heliocybe sulcata</name>
    <dbReference type="NCBI Taxonomy" id="5364"/>
    <lineage>
        <taxon>Eukaryota</taxon>
        <taxon>Fungi</taxon>
        <taxon>Dikarya</taxon>
        <taxon>Basidiomycota</taxon>
        <taxon>Agaricomycotina</taxon>
        <taxon>Agaricomycetes</taxon>
        <taxon>Gloeophyllales</taxon>
        <taxon>Gloeophyllaceae</taxon>
        <taxon>Heliocybe</taxon>
    </lineage>
</organism>
<dbReference type="InterPro" id="IPR036396">
    <property type="entry name" value="Cyt_P450_sf"/>
</dbReference>
<sequence>MSSAQIWGFWGLLLAFSIHNYPIRGELALFLELALLVLGYFQSNEHSIPGGLLSIFGYRLSPFHPLAKIPGPIINKITSLRLAYIVYSGKRHVILGELHRRYGKIVRTGPGTISVNSHAAVGRLYADALAMDKSSAYMAKTVGKGGLFFMQSREKHRERRKIWSNAFTPRMLKLYKTAVERRTMQLVATIRRRKDSQGVVNLLECIQHWSYDVMGDITFGGSTNLELMANGDTQDLVRCGQVGTTIFEVLGEVPSLFDILWHLPVTEGFKRLENHARRLILSRKTSEIQEDLAGHLLHSGELTDRDLAMDSVLAIVAGSDTTSGIAAFMLYFLVCHPHAYKALVEELDGVFMDSDQPLFDELLEKLPYLEAVVYESLRLGSPLPGLPRVVPKGGLLIEGTYVPEGTIVGVPPHQQHTSEENFSPDPQAFRPERWLPGASDAGWHTNRAALMSFSYGPFGCLGRAVAIQELRVLAARLLLTFDLSPAPGFDQAAFLDGVVNFRTTIFRYPLSVLVKERTDFKE</sequence>
<proteinExistence type="inferred from homology"/>
<evidence type="ECO:0000256" key="7">
    <source>
        <dbReference type="ARBA" id="ARBA00023033"/>
    </source>
</evidence>
<feature type="binding site" description="axial binding residue" evidence="8">
    <location>
        <position position="460"/>
    </location>
    <ligand>
        <name>heme</name>
        <dbReference type="ChEBI" id="CHEBI:30413"/>
    </ligand>
    <ligandPart>
        <name>Fe</name>
        <dbReference type="ChEBI" id="CHEBI:18248"/>
    </ligandPart>
</feature>
<name>A0A5C3MMK8_9AGAM</name>